<evidence type="ECO:0000256" key="2">
    <source>
        <dbReference type="SAM" id="Phobius"/>
    </source>
</evidence>
<evidence type="ECO:0000256" key="1">
    <source>
        <dbReference type="SAM" id="MobiDB-lite"/>
    </source>
</evidence>
<evidence type="ECO:0000313" key="5">
    <source>
        <dbReference type="Proteomes" id="UP001642487"/>
    </source>
</evidence>
<dbReference type="Proteomes" id="UP001642487">
    <property type="component" value="Chromosome 9"/>
</dbReference>
<reference evidence="4 5" key="1">
    <citation type="submission" date="2024-03" db="EMBL/GenBank/DDBJ databases">
        <authorList>
            <person name="Gkanogiannis A."/>
            <person name="Becerra Lopez-Lavalle L."/>
        </authorList>
    </citation>
    <scope>NUCLEOTIDE SEQUENCE [LARGE SCALE GENOMIC DNA]</scope>
</reference>
<feature type="region of interest" description="Disordered" evidence="1">
    <location>
        <begin position="442"/>
        <end position="462"/>
    </location>
</feature>
<keyword evidence="2" id="KW-0812">Transmembrane</keyword>
<gene>
    <name evidence="4" type="ORF">CITCOLO1_LOCUS21290</name>
</gene>
<dbReference type="Pfam" id="PF05686">
    <property type="entry name" value="Glyco_transf_90"/>
    <property type="match status" value="1"/>
</dbReference>
<dbReference type="PANTHER" id="PTHR12203:SF74">
    <property type="entry name" value="GLYCOSYLTRANSFERASE"/>
    <property type="match status" value="1"/>
</dbReference>
<keyword evidence="2" id="KW-1133">Transmembrane helix</keyword>
<protein>
    <recommendedName>
        <fullName evidence="3">Glycosyl transferase CAP10 domain-containing protein</fullName>
    </recommendedName>
</protein>
<keyword evidence="2" id="KW-0472">Membrane</keyword>
<keyword evidence="5" id="KW-1185">Reference proteome</keyword>
<feature type="domain" description="Glycosyl transferase CAP10" evidence="3">
    <location>
        <begin position="165"/>
        <end position="413"/>
    </location>
</feature>
<evidence type="ECO:0000313" key="4">
    <source>
        <dbReference type="EMBL" id="CAK9328857.1"/>
    </source>
</evidence>
<accession>A0ABP0Z9V3</accession>
<dbReference type="InterPro" id="IPR006598">
    <property type="entry name" value="CAP10"/>
</dbReference>
<name>A0ABP0Z9V3_9ROSI</name>
<feature type="transmembrane region" description="Helical" evidence="2">
    <location>
        <begin position="42"/>
        <end position="63"/>
    </location>
</feature>
<proteinExistence type="predicted"/>
<organism evidence="4 5">
    <name type="scientific">Citrullus colocynthis</name>
    <name type="common">colocynth</name>
    <dbReference type="NCBI Taxonomy" id="252529"/>
    <lineage>
        <taxon>Eukaryota</taxon>
        <taxon>Viridiplantae</taxon>
        <taxon>Streptophyta</taxon>
        <taxon>Embryophyta</taxon>
        <taxon>Tracheophyta</taxon>
        <taxon>Spermatophyta</taxon>
        <taxon>Magnoliopsida</taxon>
        <taxon>eudicotyledons</taxon>
        <taxon>Gunneridae</taxon>
        <taxon>Pentapetalae</taxon>
        <taxon>rosids</taxon>
        <taxon>fabids</taxon>
        <taxon>Cucurbitales</taxon>
        <taxon>Cucurbitaceae</taxon>
        <taxon>Benincaseae</taxon>
        <taxon>Citrullus</taxon>
    </lineage>
</organism>
<dbReference type="EMBL" id="OZ021743">
    <property type="protein sequence ID" value="CAK9328857.1"/>
    <property type="molecule type" value="Genomic_DNA"/>
</dbReference>
<dbReference type="InterPro" id="IPR051091">
    <property type="entry name" value="O-Glucosyltr/Glycosyltrsf_90"/>
</dbReference>
<dbReference type="PANTHER" id="PTHR12203">
    <property type="entry name" value="KDEL LYS-ASP-GLU-LEU CONTAINING - RELATED"/>
    <property type="match status" value="1"/>
</dbReference>
<evidence type="ECO:0000259" key="3">
    <source>
        <dbReference type="SMART" id="SM00672"/>
    </source>
</evidence>
<dbReference type="SMART" id="SM00672">
    <property type="entry name" value="CAP10"/>
    <property type="match status" value="1"/>
</dbReference>
<sequence length="493" mass="59155">MKRNSDKNLHQIFCYHSSSLQPPRWRWRWRWRSSHNKPSFKTFAFFLFFFLFFLFTLFIRLGWINAEIIYWRWRGEGVEKSRSNREGSWKATCPAHFRWIHEDLGPWRETGITREMVEGARKTAHFRVVIVDGRVYVEKYRGSIQTRDVFTMWGILQLVRWYPGKLPDLELMFDCDDRPVVRSNDFLDPKSSPPPLFRYCSDEFSLDIVFPDWSFWGWGEINIKPWRMVLKDIKEGNKRTKWKDRVPFAYWKGNPHVDPSRRDLLKCNLTQQHDWDTLLYVQDWDKESKEGYKQSNLEDQCTHRYKIYIEGWAWSVSEKYIMACDSMTMYMKPRFFDFFIRGMLPLQHFWPINDQSKCPSLKFGVQWGNNNTNQAEAIGEEGSKYLHENLKMELVYDYMFHLLNEYSKLLKFRPSVPPGAVELNPETMTGAAVGLHKKFMEDSLEKSPSDTEPCDLPPHDPKVLSEFREKKLNALKQVEIWEKEYWENQRKGN</sequence>